<name>A0A6I4J2I7_9SPHN</name>
<evidence type="ECO:0000313" key="2">
    <source>
        <dbReference type="Proteomes" id="UP000441389"/>
    </source>
</evidence>
<sequence>MTDSHLPDSALVPVRARHDGWTPERQRSFIEHLADTGCVAEAAAQVGMSEQSAYRLRRRSDAVAFDAAWEAALERGIQRLTAIAFDRAINGTRKRIYYHGELVAEERVHSDRLLIHLLKQARAGLSRAPERARVQHDWDGWMQALEREDEDAPLGGFRLWTDGQGDWYTNLPPPDGFRGRQSFRFGHARYRRALTREEGERLQERGRLHMTPQIDWIT</sequence>
<protein>
    <submittedName>
        <fullName evidence="1">Uncharacterized protein</fullName>
    </submittedName>
</protein>
<evidence type="ECO:0000313" key="1">
    <source>
        <dbReference type="EMBL" id="MVO78819.1"/>
    </source>
</evidence>
<dbReference type="EMBL" id="WQMS01000016">
    <property type="protein sequence ID" value="MVO78819.1"/>
    <property type="molecule type" value="Genomic_DNA"/>
</dbReference>
<organism evidence="1 2">
    <name type="scientific">Sphingomonas horti</name>
    <dbReference type="NCBI Taxonomy" id="2682842"/>
    <lineage>
        <taxon>Bacteria</taxon>
        <taxon>Pseudomonadati</taxon>
        <taxon>Pseudomonadota</taxon>
        <taxon>Alphaproteobacteria</taxon>
        <taxon>Sphingomonadales</taxon>
        <taxon>Sphingomonadaceae</taxon>
        <taxon>Sphingomonas</taxon>
    </lineage>
</organism>
<dbReference type="RefSeq" id="WP_157027789.1">
    <property type="nucleotide sequence ID" value="NZ_WQMS01000016.1"/>
</dbReference>
<proteinExistence type="predicted"/>
<dbReference type="Proteomes" id="UP000441389">
    <property type="component" value="Unassembled WGS sequence"/>
</dbReference>
<comment type="caution">
    <text evidence="1">The sequence shown here is derived from an EMBL/GenBank/DDBJ whole genome shotgun (WGS) entry which is preliminary data.</text>
</comment>
<accession>A0A6I4J2I7</accession>
<gene>
    <name evidence="1" type="ORF">GON01_12860</name>
</gene>
<dbReference type="AlphaFoldDB" id="A0A6I4J2I7"/>
<keyword evidence="2" id="KW-1185">Reference proteome</keyword>
<reference evidence="1 2" key="1">
    <citation type="submission" date="2019-12" db="EMBL/GenBank/DDBJ databases">
        <authorList>
            <person name="Huq M.A."/>
        </authorList>
    </citation>
    <scope>NUCLEOTIDE SEQUENCE [LARGE SCALE GENOMIC DNA]</scope>
    <source>
        <strain evidence="1 2">MAH-20</strain>
    </source>
</reference>